<dbReference type="OrthoDB" id="3729307at2759"/>
<keyword evidence="1" id="KW-0808">Transferase</keyword>
<dbReference type="AlphaFoldDB" id="A0A6A5TI20"/>
<feature type="domain" description="Protein kinase" evidence="5">
    <location>
        <begin position="1"/>
        <end position="319"/>
    </location>
</feature>
<reference evidence="6" key="1">
    <citation type="journal article" date="2020" name="Stud. Mycol.">
        <title>101 Dothideomycetes genomes: a test case for predicting lifestyles and emergence of pathogens.</title>
        <authorList>
            <person name="Haridas S."/>
            <person name="Albert R."/>
            <person name="Binder M."/>
            <person name="Bloem J."/>
            <person name="Labutti K."/>
            <person name="Salamov A."/>
            <person name="Andreopoulos B."/>
            <person name="Baker S."/>
            <person name="Barry K."/>
            <person name="Bills G."/>
            <person name="Bluhm B."/>
            <person name="Cannon C."/>
            <person name="Castanera R."/>
            <person name="Culley D."/>
            <person name="Daum C."/>
            <person name="Ezra D."/>
            <person name="Gonzalez J."/>
            <person name="Henrissat B."/>
            <person name="Kuo A."/>
            <person name="Liang C."/>
            <person name="Lipzen A."/>
            <person name="Lutzoni F."/>
            <person name="Magnuson J."/>
            <person name="Mondo S."/>
            <person name="Nolan M."/>
            <person name="Ohm R."/>
            <person name="Pangilinan J."/>
            <person name="Park H.-J."/>
            <person name="Ramirez L."/>
            <person name="Alfaro M."/>
            <person name="Sun H."/>
            <person name="Tritt A."/>
            <person name="Yoshinaga Y."/>
            <person name="Zwiers L.-H."/>
            <person name="Turgeon B."/>
            <person name="Goodwin S."/>
            <person name="Spatafora J."/>
            <person name="Crous P."/>
            <person name="Grigoriev I."/>
        </authorList>
    </citation>
    <scope>NUCLEOTIDE SEQUENCE</scope>
    <source>
        <strain evidence="6">CBS 675.92</strain>
    </source>
</reference>
<keyword evidence="6" id="KW-0723">Serine/threonine-protein kinase</keyword>
<evidence type="ECO:0000256" key="4">
    <source>
        <dbReference type="ARBA" id="ARBA00022840"/>
    </source>
</evidence>
<dbReference type="InterPro" id="IPR000719">
    <property type="entry name" value="Prot_kinase_dom"/>
</dbReference>
<organism evidence="6 7">
    <name type="scientific">Byssothecium circinans</name>
    <dbReference type="NCBI Taxonomy" id="147558"/>
    <lineage>
        <taxon>Eukaryota</taxon>
        <taxon>Fungi</taxon>
        <taxon>Dikarya</taxon>
        <taxon>Ascomycota</taxon>
        <taxon>Pezizomycotina</taxon>
        <taxon>Dothideomycetes</taxon>
        <taxon>Pleosporomycetidae</taxon>
        <taxon>Pleosporales</taxon>
        <taxon>Massarineae</taxon>
        <taxon>Massarinaceae</taxon>
        <taxon>Byssothecium</taxon>
    </lineage>
</organism>
<sequence>MNPGNYRVVSIPRRISQYCFVSTGAVGWVYKINDRIALKFPRIPGCTKFSHEIEIFDVFESVTPCPDILQSFLRVPEGNFLRFLSGGNLDQRLRANQIRESNEPYSRVLQITKKEPTNVVERWAMELTSAAAWLESLGYAHTDIRPPNLLLDEVGHLKLTDFDCVARIGTDKAASAPPYARPLGPEAGTEKGTFGYNDARTEQFAIGSILYLLTQGHEPYEEEEFAEDVDSASVIVSRFQYMEFPTLRNDLLDQIMKRCWHGEFGLVKGVAEETKQLPGTIELPRAIPLDTEYISRCRKECQALVDEGIFQDDYFAKSA</sequence>
<protein>
    <submittedName>
        <fullName evidence="6">Serine/threonine protein kinase</fullName>
    </submittedName>
</protein>
<name>A0A6A5TI20_9PLEO</name>
<evidence type="ECO:0000256" key="2">
    <source>
        <dbReference type="ARBA" id="ARBA00022741"/>
    </source>
</evidence>
<dbReference type="Proteomes" id="UP000800035">
    <property type="component" value="Unassembled WGS sequence"/>
</dbReference>
<evidence type="ECO:0000313" key="6">
    <source>
        <dbReference type="EMBL" id="KAF1948577.1"/>
    </source>
</evidence>
<evidence type="ECO:0000313" key="7">
    <source>
        <dbReference type="Proteomes" id="UP000800035"/>
    </source>
</evidence>
<dbReference type="PANTHER" id="PTHR44329">
    <property type="entry name" value="SERINE/THREONINE-PROTEIN KINASE TNNI3K-RELATED"/>
    <property type="match status" value="1"/>
</dbReference>
<dbReference type="InterPro" id="IPR011009">
    <property type="entry name" value="Kinase-like_dom_sf"/>
</dbReference>
<dbReference type="EMBL" id="ML977054">
    <property type="protein sequence ID" value="KAF1948577.1"/>
    <property type="molecule type" value="Genomic_DNA"/>
</dbReference>
<evidence type="ECO:0000256" key="3">
    <source>
        <dbReference type="ARBA" id="ARBA00022777"/>
    </source>
</evidence>
<gene>
    <name evidence="6" type="ORF">CC80DRAFT_583859</name>
</gene>
<dbReference type="SMART" id="SM00220">
    <property type="entry name" value="S_TKc"/>
    <property type="match status" value="1"/>
</dbReference>
<keyword evidence="3 6" id="KW-0418">Kinase</keyword>
<accession>A0A6A5TI20</accession>
<evidence type="ECO:0000256" key="1">
    <source>
        <dbReference type="ARBA" id="ARBA00022679"/>
    </source>
</evidence>
<dbReference type="PROSITE" id="PS50011">
    <property type="entry name" value="PROTEIN_KINASE_DOM"/>
    <property type="match status" value="1"/>
</dbReference>
<proteinExistence type="predicted"/>
<dbReference type="Gene3D" id="1.10.510.10">
    <property type="entry name" value="Transferase(Phosphotransferase) domain 1"/>
    <property type="match status" value="1"/>
</dbReference>
<dbReference type="InterPro" id="IPR051681">
    <property type="entry name" value="Ser/Thr_Kinases-Pseudokinases"/>
</dbReference>
<dbReference type="Pfam" id="PF00069">
    <property type="entry name" value="Pkinase"/>
    <property type="match status" value="1"/>
</dbReference>
<dbReference type="PANTHER" id="PTHR44329:SF288">
    <property type="entry name" value="MITOGEN-ACTIVATED PROTEIN KINASE KINASE KINASE 20"/>
    <property type="match status" value="1"/>
</dbReference>
<dbReference type="GO" id="GO:0004674">
    <property type="term" value="F:protein serine/threonine kinase activity"/>
    <property type="evidence" value="ECO:0007669"/>
    <property type="project" value="UniProtKB-KW"/>
</dbReference>
<keyword evidence="2" id="KW-0547">Nucleotide-binding</keyword>
<keyword evidence="4" id="KW-0067">ATP-binding</keyword>
<keyword evidence="7" id="KW-1185">Reference proteome</keyword>
<dbReference type="GO" id="GO:0005524">
    <property type="term" value="F:ATP binding"/>
    <property type="evidence" value="ECO:0007669"/>
    <property type="project" value="UniProtKB-KW"/>
</dbReference>
<dbReference type="SUPFAM" id="SSF56112">
    <property type="entry name" value="Protein kinase-like (PK-like)"/>
    <property type="match status" value="1"/>
</dbReference>
<evidence type="ECO:0000259" key="5">
    <source>
        <dbReference type="PROSITE" id="PS50011"/>
    </source>
</evidence>